<evidence type="ECO:0000256" key="1">
    <source>
        <dbReference type="SAM" id="SignalP"/>
    </source>
</evidence>
<keyword evidence="4" id="KW-1185">Reference proteome</keyword>
<gene>
    <name evidence="3" type="ORF">JOE66_001143</name>
</gene>
<keyword evidence="1" id="KW-0732">Signal</keyword>
<feature type="chain" id="PRO_5045326959" evidence="1">
    <location>
        <begin position="30"/>
        <end position="210"/>
    </location>
</feature>
<evidence type="ECO:0000313" key="3">
    <source>
        <dbReference type="EMBL" id="MBM7471509.1"/>
    </source>
</evidence>
<comment type="caution">
    <text evidence="3">The sequence shown here is derived from an EMBL/GenBank/DDBJ whole genome shotgun (WGS) entry which is preliminary data.</text>
</comment>
<name>A0ABS2L333_9MICO</name>
<sequence length="210" mass="21861">MEKQLMLKVRSSLALVGVLVATIALSACATTETNTTMSGGMMDTPSSTPSVSVGNTGAFNDADVAFAMGMIPHHKQAIDMADTILGKSGIDPKVTDLATRIKAAQDPEITEMTAWLTTWGSPMDSMSGMSGMDSGMMSDSEMAALDASSGTDAAKLFLTQMTTHHQGAISMAKTEINQGKNPDAINLASSIVTSQSAEITEMATILSTLM</sequence>
<organism evidence="3 4">
    <name type="scientific">Subtercola frigoramans</name>
    <dbReference type="NCBI Taxonomy" id="120298"/>
    <lineage>
        <taxon>Bacteria</taxon>
        <taxon>Bacillati</taxon>
        <taxon>Actinomycetota</taxon>
        <taxon>Actinomycetes</taxon>
        <taxon>Micrococcales</taxon>
        <taxon>Microbacteriaceae</taxon>
        <taxon>Subtercola</taxon>
    </lineage>
</organism>
<dbReference type="InterPro" id="IPR012347">
    <property type="entry name" value="Ferritin-like"/>
</dbReference>
<accession>A0ABS2L333</accession>
<evidence type="ECO:0000313" key="4">
    <source>
        <dbReference type="Proteomes" id="UP000776164"/>
    </source>
</evidence>
<evidence type="ECO:0000259" key="2">
    <source>
        <dbReference type="Pfam" id="PF03713"/>
    </source>
</evidence>
<dbReference type="Gene3D" id="1.20.1260.10">
    <property type="match status" value="1"/>
</dbReference>
<dbReference type="PROSITE" id="PS51257">
    <property type="entry name" value="PROKAR_LIPOPROTEIN"/>
    <property type="match status" value="1"/>
</dbReference>
<reference evidence="3 4" key="1">
    <citation type="submission" date="2021-01" db="EMBL/GenBank/DDBJ databases">
        <title>Sequencing the genomes of 1000 actinobacteria strains.</title>
        <authorList>
            <person name="Klenk H.-P."/>
        </authorList>
    </citation>
    <scope>NUCLEOTIDE SEQUENCE [LARGE SCALE GENOMIC DNA]</scope>
    <source>
        <strain evidence="3 4">DSM 13057</strain>
    </source>
</reference>
<dbReference type="RefSeq" id="WP_239518235.1">
    <property type="nucleotide sequence ID" value="NZ_BAAAHT010000013.1"/>
</dbReference>
<dbReference type="InterPro" id="IPR005183">
    <property type="entry name" value="DUF305_CopM-like"/>
</dbReference>
<dbReference type="Proteomes" id="UP000776164">
    <property type="component" value="Unassembled WGS sequence"/>
</dbReference>
<protein>
    <submittedName>
        <fullName evidence="3">Uncharacterized protein (DUF305 family)</fullName>
    </submittedName>
</protein>
<feature type="signal peptide" evidence="1">
    <location>
        <begin position="1"/>
        <end position="29"/>
    </location>
</feature>
<dbReference type="PANTHER" id="PTHR36933:SF1">
    <property type="entry name" value="SLL0788 PROTEIN"/>
    <property type="match status" value="1"/>
</dbReference>
<dbReference type="PANTHER" id="PTHR36933">
    <property type="entry name" value="SLL0788 PROTEIN"/>
    <property type="match status" value="1"/>
</dbReference>
<dbReference type="EMBL" id="JAFBBU010000001">
    <property type="protein sequence ID" value="MBM7471509.1"/>
    <property type="molecule type" value="Genomic_DNA"/>
</dbReference>
<proteinExistence type="predicted"/>
<dbReference type="Pfam" id="PF03713">
    <property type="entry name" value="DUF305"/>
    <property type="match status" value="1"/>
</dbReference>
<feature type="domain" description="DUF305" evidence="2">
    <location>
        <begin position="63"/>
        <end position="206"/>
    </location>
</feature>